<evidence type="ECO:0000256" key="2">
    <source>
        <dbReference type="ARBA" id="ARBA00022737"/>
    </source>
</evidence>
<comment type="similarity">
    <text evidence="1">Belongs to the CCM1 family.</text>
</comment>
<dbReference type="EMBL" id="JAKJXP020000001">
    <property type="protein sequence ID" value="KAK7757879.1"/>
    <property type="molecule type" value="Genomic_DNA"/>
</dbReference>
<dbReference type="PROSITE" id="PS51375">
    <property type="entry name" value="PPR"/>
    <property type="match status" value="1"/>
</dbReference>
<protein>
    <submittedName>
        <fullName evidence="7">Uncharacterized protein</fullName>
    </submittedName>
</protein>
<dbReference type="AlphaFoldDB" id="A0AAN9YXA9"/>
<reference evidence="7 8" key="1">
    <citation type="submission" date="2024-02" db="EMBL/GenBank/DDBJ databases">
        <title>De novo assembly and annotation of 12 fungi associated with fruit tree decline syndrome in Ontario, Canada.</title>
        <authorList>
            <person name="Sulman M."/>
            <person name="Ellouze W."/>
            <person name="Ilyukhin E."/>
        </authorList>
    </citation>
    <scope>NUCLEOTIDE SEQUENCE [LARGE SCALE GENOMIC DNA]</scope>
    <source>
        <strain evidence="7 8">M11/M66-122</strain>
    </source>
</reference>
<feature type="compositionally biased region" description="Acidic residues" evidence="6">
    <location>
        <begin position="1135"/>
        <end position="1150"/>
    </location>
</feature>
<dbReference type="InterPro" id="IPR011990">
    <property type="entry name" value="TPR-like_helical_dom_sf"/>
</dbReference>
<dbReference type="PANTHER" id="PTHR47447:SF23">
    <property type="entry name" value="PENTACOTRIPEPTIDE-REPEAT REGION OF PRORP DOMAIN-CONTAINING PROTEIN"/>
    <property type="match status" value="1"/>
</dbReference>
<dbReference type="Proteomes" id="UP001320420">
    <property type="component" value="Unassembled WGS sequence"/>
</dbReference>
<evidence type="ECO:0000256" key="1">
    <source>
        <dbReference type="ARBA" id="ARBA00006192"/>
    </source>
</evidence>
<evidence type="ECO:0000313" key="7">
    <source>
        <dbReference type="EMBL" id="KAK7757879.1"/>
    </source>
</evidence>
<comment type="function">
    <text evidence="3">Regulates mitochondrial small subunit maturation by controlling 15S rRNA 5'-end processing. Localizes to the 5' precursor of the 15S rRNA in a position that is subsequently occupied by mS47 in the mature yeast mtSSU. Uses structure and sequence-specific RNA recognition, binding to a single-stranded region of the precursor and specifically recognizing bases -6 to -1. The exchange of Ccm1 for mS47 is coupled to the irreversible removal of precursor rRNA that is accompanied by conformational changes of the mitoribosomal proteins uS5m and mS26. These conformational changes signal completion of 5'-end rRNA processing through protection of the mature 5'-end of the 15S rRNA and stabilization of mS47. The removal of the 5' precursor together with the dissociation of Ccm1 may be catalyzed by the 5'-3' exoribonuclease Pet127. Involved in the specific removal of group I introns in mitochondrial encoded transcripts.</text>
</comment>
<sequence length="1173" mass="133684">MLEKTAASLEPCGLQRVLPSANKSFRSRRQLHTTFWQHGAAGIELGSAWQALMHGTSDSSTMDSHSGAEGSRGPALTASTFLLDFLYPTGALALMRRPNPGPSDRLDKIRPSGGLRSFAPRSYTSSTSKSDSTTKPAQDGNELEDPEKPGDPEKPEDPEKPREQSDPTVQTTEEALEDLQGGKPQGQPDTTIQATERDLEDVQSENPAGLDGANPTDDAADHASALDELLVRDDPETSDQVWHHYQALEPESQDRYVSRVLLFLSRTGRLADSWKVSELFRKLDVARWDSQSFAAGVKADINLQNNNEALETLVRGLDHEAIELESLVEALDLVLAQALRSDTPDLLCDLWKHFPKMAARWDFDSITSELKHVVSVPRLADKALNFRRISSEILQNSAVEISQDGLQALQKILVRRALISCSDFQVKPLLKITKDPLAYEEYLRGVIVPGRRHERIIEVYNIYRQLPGAQPTRNVLHEVFKTYKTMDVHISKKLAGLELLWGDFHTFHTNPSLRAYQRYLAFYASLGDKKKVHTLWRESIDLFIEDLPRRDDVFTHLQQVHAVLGEVEEVQKIFDSITTLFHQTPNIYCWNILLNAYAKAGDYDGAIQVFEKLCAVGEPKPDKYSYGTLMQMAGSRGDLGFTVDLYGRARRSGILANDAILGSLIDAYCQNDLMKEAQDVCMRAARQGMLVPRLWNRLLHYYALRRDLVNINKVLNTMAEKQVPYNSFTYEQLLMGLALCRQSQHALHLLAVGINDKIFEVTTRHFYIVMGALLKTGEPEPVLSLHRMMKQNGVPTSYGIVFRLIQALGQYKTFSIRERTNKASMHFLGGILRSFYDIYGYKSMEDSDRRSHHNELLPKEHQLLTGGPEPFQFSTMMYMFVELKEFVRAKELVHLYRYVFQDQEDSILPAAMLNSVMLADLRQEQYERVQKTWHVLFRTAKKVALSEDYVEDLPHTSKISPKYRYVLSGGIKIMQEMLFIQRDATGLQDLVREVREAGFELDSKNWNLFVQYMVQLKQYEEAFSVCEEYLMPNWSGWFTARVRENVKNSLPLDLRRKGSSAQYLRPTATTLYRLAQGYMELDQMSPWSPEAGGLLRQLVEDYPQVVRAIKSMIRVYSDLEYKIFEEEPSSPYSLDEQEMEDALDLESGDDAYEKLQSTYDEKQSADEEQESAV</sequence>
<feature type="compositionally biased region" description="Basic and acidic residues" evidence="6">
    <location>
        <begin position="146"/>
        <end position="165"/>
    </location>
</feature>
<dbReference type="PANTHER" id="PTHR47447">
    <property type="entry name" value="OS03G0856100 PROTEIN"/>
    <property type="match status" value="1"/>
</dbReference>
<organism evidence="7 8">
    <name type="scientific">Diatrype stigma</name>
    <dbReference type="NCBI Taxonomy" id="117547"/>
    <lineage>
        <taxon>Eukaryota</taxon>
        <taxon>Fungi</taxon>
        <taxon>Dikarya</taxon>
        <taxon>Ascomycota</taxon>
        <taxon>Pezizomycotina</taxon>
        <taxon>Sordariomycetes</taxon>
        <taxon>Xylariomycetidae</taxon>
        <taxon>Xylariales</taxon>
        <taxon>Diatrypaceae</taxon>
        <taxon>Diatrype</taxon>
    </lineage>
</organism>
<evidence type="ECO:0000256" key="5">
    <source>
        <dbReference type="PROSITE-ProRule" id="PRU00708"/>
    </source>
</evidence>
<proteinExistence type="inferred from homology"/>
<feature type="region of interest" description="Disordered" evidence="6">
    <location>
        <begin position="96"/>
        <end position="220"/>
    </location>
</feature>
<keyword evidence="2" id="KW-0677">Repeat</keyword>
<accession>A0AAN9YXA9</accession>
<dbReference type="InterPro" id="IPR002885">
    <property type="entry name" value="PPR_rpt"/>
</dbReference>
<dbReference type="SUPFAM" id="SSF48452">
    <property type="entry name" value="TPR-like"/>
    <property type="match status" value="1"/>
</dbReference>
<name>A0AAN9YXA9_9PEZI</name>
<dbReference type="Pfam" id="PF13041">
    <property type="entry name" value="PPR_2"/>
    <property type="match status" value="1"/>
</dbReference>
<gene>
    <name evidence="7" type="ORF">SLS62_000257</name>
</gene>
<comment type="subunit">
    <text evidence="4">Binds to mitochondrial small subunit 15S rRNA.</text>
</comment>
<keyword evidence="8" id="KW-1185">Reference proteome</keyword>
<dbReference type="Gene3D" id="1.25.40.10">
    <property type="entry name" value="Tetratricopeptide repeat domain"/>
    <property type="match status" value="2"/>
</dbReference>
<evidence type="ECO:0000313" key="8">
    <source>
        <dbReference type="Proteomes" id="UP001320420"/>
    </source>
</evidence>
<evidence type="ECO:0000256" key="4">
    <source>
        <dbReference type="ARBA" id="ARBA00044511"/>
    </source>
</evidence>
<evidence type="ECO:0000256" key="3">
    <source>
        <dbReference type="ARBA" id="ARBA00044493"/>
    </source>
</evidence>
<dbReference type="NCBIfam" id="TIGR00756">
    <property type="entry name" value="PPR"/>
    <property type="match status" value="1"/>
</dbReference>
<dbReference type="Pfam" id="PF01535">
    <property type="entry name" value="PPR"/>
    <property type="match status" value="2"/>
</dbReference>
<feature type="compositionally biased region" description="Low complexity" evidence="6">
    <location>
        <begin position="122"/>
        <end position="134"/>
    </location>
</feature>
<evidence type="ECO:0000256" key="6">
    <source>
        <dbReference type="SAM" id="MobiDB-lite"/>
    </source>
</evidence>
<feature type="repeat" description="PPR" evidence="5">
    <location>
        <begin position="586"/>
        <end position="620"/>
    </location>
</feature>
<comment type="caution">
    <text evidence="7">The sequence shown here is derived from an EMBL/GenBank/DDBJ whole genome shotgun (WGS) entry which is preliminary data.</text>
</comment>
<feature type="region of interest" description="Disordered" evidence="6">
    <location>
        <begin position="1128"/>
        <end position="1173"/>
    </location>
</feature>